<dbReference type="EMBL" id="DS268442">
    <property type="protein sequence ID" value="EFP01278.1"/>
    <property type="molecule type" value="Genomic_DNA"/>
</dbReference>
<name>E3MFZ6_CAERE</name>
<dbReference type="AlphaFoldDB" id="E3MFZ6"/>
<sequence>MSEKTEKTEENEAEKIRKVNEQIDEHIKIFEDPAATFEEKMRFLVGIPKEIQHNLLNKERADRLFGCIPPEMYMRVFDQKHVEYEYARPIVIHILAYVVQCTSPEVHRKFKPVMQSLVDSLSPRTCKIQQTSLMHTDAATVVCTWADSRGDGKAVYDLLRHTTAHFNGQKQMLDVGQFLMATNILILRVFFLAPLENPDSFDNRCWPIGILSIVRRLLQEKVEKFTKELRHLMWEVISSMTRIGGITWFNYDKTFAKLVIQMNHVELQMSLHDVDSLDVVGFIRHLRVLELYTNAICDSEMFGEEGMEIIPHTSNFVTIFMNFIQVGDSTRYIMTFWVETYLQKIALPVQLSISIFHFAIFLFCHEELTIAEEKVRKNFGPVMIDTAFSILDEVTEPDLRGEIGQLFADMLERLSEFELLNDRVPVFIMKYLDKVRISEDYDGWKGRVIDCKCCIMDLRGRVDWYSIKSLQEAKEFLPRFTDPEQHELSHLFKIFDVLPRVK</sequence>
<dbReference type="HOGENOM" id="CLU_469488_0_0_1"/>
<reference evidence="1" key="1">
    <citation type="submission" date="2007-07" db="EMBL/GenBank/DDBJ databases">
        <title>PCAP assembly of the Caenorhabditis remanei genome.</title>
        <authorList>
            <consortium name="The Caenorhabditis remanei Sequencing Consortium"/>
            <person name="Wilson R.K."/>
        </authorList>
    </citation>
    <scope>NUCLEOTIDE SEQUENCE [LARGE SCALE GENOMIC DNA]</scope>
    <source>
        <strain evidence="1">PB4641</strain>
    </source>
</reference>
<dbReference type="Proteomes" id="UP000008281">
    <property type="component" value="Unassembled WGS sequence"/>
</dbReference>
<dbReference type="STRING" id="31234.E3MFZ6"/>
<gene>
    <name evidence="1" type="ORF">CRE_24429</name>
</gene>
<organism evidence="2">
    <name type="scientific">Caenorhabditis remanei</name>
    <name type="common">Caenorhabditis vulgaris</name>
    <dbReference type="NCBI Taxonomy" id="31234"/>
    <lineage>
        <taxon>Eukaryota</taxon>
        <taxon>Metazoa</taxon>
        <taxon>Ecdysozoa</taxon>
        <taxon>Nematoda</taxon>
        <taxon>Chromadorea</taxon>
        <taxon>Rhabditida</taxon>
        <taxon>Rhabditina</taxon>
        <taxon>Rhabditomorpha</taxon>
        <taxon>Rhabditoidea</taxon>
        <taxon>Rhabditidae</taxon>
        <taxon>Peloderinae</taxon>
        <taxon>Caenorhabditis</taxon>
    </lineage>
</organism>
<evidence type="ECO:0000313" key="1">
    <source>
        <dbReference type="EMBL" id="EFP01278.1"/>
    </source>
</evidence>
<evidence type="ECO:0000313" key="2">
    <source>
        <dbReference type="Proteomes" id="UP000008281"/>
    </source>
</evidence>
<proteinExistence type="predicted"/>
<dbReference type="InParanoid" id="E3MFZ6"/>
<keyword evidence="2" id="KW-1185">Reference proteome</keyword>
<dbReference type="eggNOG" id="ENOG502TH9U">
    <property type="taxonomic scope" value="Eukaryota"/>
</dbReference>
<dbReference type="OrthoDB" id="5839964at2759"/>
<dbReference type="OMA" id="NHVELQM"/>
<accession>E3MFZ6</accession>
<dbReference type="FunCoup" id="E3MFZ6">
    <property type="interactions" value="1067"/>
</dbReference>
<protein>
    <submittedName>
        <fullName evidence="1">Uncharacterized protein</fullName>
    </submittedName>
</protein>